<dbReference type="InterPro" id="IPR021994">
    <property type="entry name" value="DUF3592"/>
</dbReference>
<accession>A0ABS6SLF3</accession>
<evidence type="ECO:0000256" key="1">
    <source>
        <dbReference type="SAM" id="Phobius"/>
    </source>
</evidence>
<evidence type="ECO:0000259" key="2">
    <source>
        <dbReference type="Pfam" id="PF12158"/>
    </source>
</evidence>
<dbReference type="Proteomes" id="UP000699975">
    <property type="component" value="Unassembled WGS sequence"/>
</dbReference>
<evidence type="ECO:0000313" key="3">
    <source>
        <dbReference type="EMBL" id="MBV7265894.1"/>
    </source>
</evidence>
<gene>
    <name evidence="3" type="ORF">KCG45_06850</name>
</gene>
<comment type="caution">
    <text evidence="3">The sequence shown here is derived from an EMBL/GenBank/DDBJ whole genome shotgun (WGS) entry which is preliminary data.</text>
</comment>
<proteinExistence type="predicted"/>
<dbReference type="RefSeq" id="WP_218316300.1">
    <property type="nucleotide sequence ID" value="NZ_JAGSPB010000001.1"/>
</dbReference>
<keyword evidence="1" id="KW-1133">Transmembrane helix</keyword>
<feature type="transmembrane region" description="Helical" evidence="1">
    <location>
        <begin position="120"/>
        <end position="141"/>
    </location>
</feature>
<feature type="domain" description="DUF3592" evidence="2">
    <location>
        <begin position="47"/>
        <end position="116"/>
    </location>
</feature>
<protein>
    <submittedName>
        <fullName evidence="3">DUF3592 domain-containing protein</fullName>
    </submittedName>
</protein>
<reference evidence="3 4" key="1">
    <citation type="submission" date="2021-04" db="EMBL/GenBank/DDBJ databases">
        <authorList>
            <person name="Pira H."/>
            <person name="Risdian C."/>
            <person name="Wink J."/>
        </authorList>
    </citation>
    <scope>NUCLEOTIDE SEQUENCE [LARGE SCALE GENOMIC DNA]</scope>
    <source>
        <strain evidence="3 4">WH131</strain>
    </source>
</reference>
<organism evidence="3 4">
    <name type="scientific">Erythrobacter ani</name>
    <dbReference type="NCBI Taxonomy" id="2827235"/>
    <lineage>
        <taxon>Bacteria</taxon>
        <taxon>Pseudomonadati</taxon>
        <taxon>Pseudomonadota</taxon>
        <taxon>Alphaproteobacteria</taxon>
        <taxon>Sphingomonadales</taxon>
        <taxon>Erythrobacteraceae</taxon>
        <taxon>Erythrobacter/Porphyrobacter group</taxon>
        <taxon>Erythrobacter</taxon>
    </lineage>
</organism>
<sequence length="144" mass="15474">MNVSDAFARIFGGFPEALFGIGAAALFAVALWLADRNVRLAYGKTVRGRITGYRVIRDDEAPDSYGAIFRFTPDGSAAEIEVHSQNEFRSEAGPLGEAVTVRYDPANPARAEIASPVRQWLGVVAVLVLCAGTLAVAWQIGGYR</sequence>
<keyword evidence="4" id="KW-1185">Reference proteome</keyword>
<feature type="transmembrane region" description="Helical" evidence="1">
    <location>
        <begin position="17"/>
        <end position="34"/>
    </location>
</feature>
<keyword evidence="1" id="KW-0472">Membrane</keyword>
<dbReference type="Pfam" id="PF12158">
    <property type="entry name" value="DUF3592"/>
    <property type="match status" value="1"/>
</dbReference>
<keyword evidence="1" id="KW-0812">Transmembrane</keyword>
<name>A0ABS6SLF3_9SPHN</name>
<evidence type="ECO:0000313" key="4">
    <source>
        <dbReference type="Proteomes" id="UP000699975"/>
    </source>
</evidence>
<dbReference type="EMBL" id="JAGSPB010000001">
    <property type="protein sequence ID" value="MBV7265894.1"/>
    <property type="molecule type" value="Genomic_DNA"/>
</dbReference>